<feature type="domain" description="KNTC1 third ARM-repeats" evidence="3">
    <location>
        <begin position="862"/>
        <end position="1068"/>
    </location>
</feature>
<evidence type="ECO:0000259" key="2">
    <source>
        <dbReference type="Pfam" id="PF24506"/>
    </source>
</evidence>
<sequence length="1669" mass="193382">MADFDIIEYGYNIADETINFGTRSLADGDNLYEASTLATLKCSLSNEGKSCPHLNAVVKNGFIHFNVDGSMKIFKDKACSSVVFNACFDAVVDTFCLSSDGSYLFICLRNGMVHLVHCNNDYEFITSTSLTEDKNKSNISEIVSFQYPFMLVSGTKLAILNFKNDTIIFDGNKNLKKVVSVDNMFLGLDFEGNLFGICAVTLVIFPLYNSTLYKDFLICGSNNQRQIIAVTEDESQNFFIQLISYPEFSKIFSLKISTEVHLITPECINDEILYISKISHDNSVNELRFHIVYETEPEQRLLRLLRKHKYEEAEKFAIFFHLDLAIINKARAQAIIDKSVCESDDINVLINLLNMIDDDEFKLQCCLDVESFCSKFDDVRRILNYGCSLTPKKQNKLIVEELQKSITRLMFRFDTFTALNWETDYMMRSWLQFSGSDLIEELTAFLRNHHIEEAKIVYSRLDELTEEHVADVLCVLNNMSFSVYQPFLPIFIPVTLSILPSTLPLFVKWTYSKVLHLEKRSKLDFPNNAIKFTENILGLMKVGDATDISFQRQCMLHRDNLGELSLLLSALKSLKTLKYDFRITIPLSDYLSGPVDVIRNLLNVQLCPEDFDVLLKDFLFKFMLENHLDPNEIFFNEINIKTTSDSLRPLSNKYKVVDDILEDVCREFETGKRTVEETFSICHKIAASLSLDYDDIYVKLCEKTGDYNLIFKIARRIYDQESSSKNLCLMAILLIKYIGIYKIQLSDDSFLESEGLILSDTNCIVDNDDFCHGLQLAEKIVARVVFKAQLEDVSACVEVVNWDQLFAEIKQLPIMVENLCKEGQHFMSFKVVSQLQNSLMHIPNIDTNILIFLNDVLKKQCLPKLLPSILSNSVIDSDLLYNLLLSCNCNDGVQFIMNSLRLYKRHPRKFQCIAQTGLRFWEYQNLSCGKSEIMKSLIALKWWKKFEKKQFDYDSFFKVQSDERFELLINSDCLDTKLVEEYSVDYNVCLKLSYKYFLKRTFLNWKPDYEIKSKTSNGRYLVMKNNEDALLEKCQEIIKLIDKHEVLTIIIDVWSCVNRYYYEVFITMFNIIAEIDPKQDNNMKLSMLFFLRDYQRVSKPSEAETESWYTTFPESRSLDTLSEFRLPFSPCLFTRQIWSIIRPEINLKTYKLWFNAIEIVAPYLNKNDICTYVVHDVVASGILSKDVSEKWVLYPKHEDLFSEIDECILHISDLERTTSVVYHLLTHTPNGADQVNAATLCYKYAVQYKNLNEGKSDVEKAFIKVEKKYFNSCVMHILHMHQLAETKYVNLVAQPNDLIFALYLDERILKKSESIDLYCPGILFCVFVFAALKVVLDINETTEAIASLFGLDINKIRHTLLENWLLECPSTSFDFDSSIIYTQNSSCESDNLIRAAYICCTGNIQFWRTYLLKIGLNSEPEVQKSVGYKARALKVFAMISDVETITNLIELSYDEFMNFIDKLTLVYNLEYLGIDLDVEALDRYSKKELLNRLAQRAGNLLTIKTMASICMTYKIYNLKYWEFIINTSIKFSMFVELKSYVNFLKKVEYRYKKFYINAWQKLIENSFTSINNIQENQIHQVLVDNFLTIQCCPVVYCLNFDSVFRKCMNTGKIEFAAVLLQYVDGERRDKFVKEIRNSNKDFGTSLSNLAQNGLWGIPHVRAILVEVND</sequence>
<dbReference type="GO" id="GO:0007094">
    <property type="term" value="P:mitotic spindle assembly checkpoint signaling"/>
    <property type="evidence" value="ECO:0007669"/>
    <property type="project" value="TreeGrafter"/>
</dbReference>
<dbReference type="Pfam" id="PF24520">
    <property type="entry name" value="ARM_KNTC1_1st"/>
    <property type="match status" value="1"/>
</dbReference>
<evidence type="ECO:0000259" key="4">
    <source>
        <dbReference type="Pfam" id="PF24520"/>
    </source>
</evidence>
<dbReference type="STRING" id="1661398.A0A482VJG7"/>
<reference evidence="5 6" key="1">
    <citation type="submission" date="2017-03" db="EMBL/GenBank/DDBJ databases">
        <title>Genome of the blue death feigning beetle - Asbolus verrucosus.</title>
        <authorList>
            <person name="Rider S.D."/>
        </authorList>
    </citation>
    <scope>NUCLEOTIDE SEQUENCE [LARGE SCALE GENOMIC DNA]</scope>
    <source>
        <strain evidence="5">Butters</strain>
        <tissue evidence="5">Head and leg muscle</tissue>
    </source>
</reference>
<dbReference type="GO" id="GO:0005828">
    <property type="term" value="C:kinetochore microtubule"/>
    <property type="evidence" value="ECO:0007669"/>
    <property type="project" value="TreeGrafter"/>
</dbReference>
<dbReference type="InterPro" id="IPR052802">
    <property type="entry name" value="KNTC1"/>
</dbReference>
<dbReference type="GO" id="GO:1903394">
    <property type="term" value="P:protein localization to kinetochore involved in kinetochore assembly"/>
    <property type="evidence" value="ECO:0007669"/>
    <property type="project" value="TreeGrafter"/>
</dbReference>
<dbReference type="Pfam" id="PF24515">
    <property type="entry name" value="ARM_KNTC1_3rd"/>
    <property type="match status" value="1"/>
</dbReference>
<gene>
    <name evidence="5" type="ORF">BDFB_000923</name>
</gene>
<comment type="caution">
    <text evidence="5">The sequence shown here is derived from an EMBL/GenBank/DDBJ whole genome shotgun (WGS) entry which is preliminary data.</text>
</comment>
<dbReference type="InterPro" id="IPR055403">
    <property type="entry name" value="ARM_KNTC1_1st"/>
</dbReference>
<organism evidence="5 6">
    <name type="scientific">Asbolus verrucosus</name>
    <name type="common">Desert ironclad beetle</name>
    <dbReference type="NCBI Taxonomy" id="1661398"/>
    <lineage>
        <taxon>Eukaryota</taxon>
        <taxon>Metazoa</taxon>
        <taxon>Ecdysozoa</taxon>
        <taxon>Arthropoda</taxon>
        <taxon>Hexapoda</taxon>
        <taxon>Insecta</taxon>
        <taxon>Pterygota</taxon>
        <taxon>Neoptera</taxon>
        <taxon>Endopterygota</taxon>
        <taxon>Coleoptera</taxon>
        <taxon>Polyphaga</taxon>
        <taxon>Cucujiformia</taxon>
        <taxon>Tenebrionidae</taxon>
        <taxon>Pimeliinae</taxon>
        <taxon>Asbolus</taxon>
    </lineage>
</organism>
<name>A0A482VJG7_ASBVE</name>
<dbReference type="PANTHER" id="PTHR15688">
    <property type="entry name" value="KINETOCHORE-ASSOCIATED PROTEIN 1"/>
    <property type="match status" value="1"/>
</dbReference>
<keyword evidence="6" id="KW-1185">Reference proteome</keyword>
<dbReference type="GO" id="GO:1990423">
    <property type="term" value="C:RZZ complex"/>
    <property type="evidence" value="ECO:0007669"/>
    <property type="project" value="TreeGrafter"/>
</dbReference>
<evidence type="ECO:0000259" key="3">
    <source>
        <dbReference type="Pfam" id="PF24515"/>
    </source>
</evidence>
<dbReference type="EMBL" id="QDEB01095982">
    <property type="protein sequence ID" value="RZC32599.1"/>
    <property type="molecule type" value="Genomic_DNA"/>
</dbReference>
<dbReference type="PANTHER" id="PTHR15688:SF1">
    <property type="entry name" value="KINETOCHORE-ASSOCIATED PROTEIN 1"/>
    <property type="match status" value="1"/>
</dbReference>
<accession>A0A482VJG7</accession>
<dbReference type="GO" id="GO:0031267">
    <property type="term" value="F:small GTPase binding"/>
    <property type="evidence" value="ECO:0007669"/>
    <property type="project" value="TreeGrafter"/>
</dbReference>
<dbReference type="Pfam" id="PF10493">
    <property type="entry name" value="Rod_C"/>
    <property type="match status" value="1"/>
</dbReference>
<evidence type="ECO:0000313" key="5">
    <source>
        <dbReference type="EMBL" id="RZC32599.1"/>
    </source>
</evidence>
<dbReference type="Pfam" id="PF24506">
    <property type="entry name" value="KNTC1_N"/>
    <property type="match status" value="1"/>
</dbReference>
<protein>
    <submittedName>
        <fullName evidence="5">Uncharacterized protein</fullName>
    </submittedName>
</protein>
<dbReference type="GO" id="GO:0005737">
    <property type="term" value="C:cytoplasm"/>
    <property type="evidence" value="ECO:0007669"/>
    <property type="project" value="TreeGrafter"/>
</dbReference>
<proteinExistence type="predicted"/>
<feature type="domain" description="KNTC1 N-terminal" evidence="2">
    <location>
        <begin position="19"/>
        <end position="140"/>
    </location>
</feature>
<dbReference type="Proteomes" id="UP000292052">
    <property type="component" value="Unassembled WGS sequence"/>
</dbReference>
<evidence type="ECO:0000313" key="6">
    <source>
        <dbReference type="Proteomes" id="UP000292052"/>
    </source>
</evidence>
<dbReference type="InterPro" id="IPR055405">
    <property type="entry name" value="ARM_KNTC1_3rd"/>
</dbReference>
<feature type="domain" description="KNTC1 first ARM-repeats" evidence="4">
    <location>
        <begin position="303"/>
        <end position="530"/>
    </location>
</feature>
<dbReference type="InterPro" id="IPR019527">
    <property type="entry name" value="RZZ-complex_KNTC1/ROD_C"/>
</dbReference>
<dbReference type="GO" id="GO:0000070">
    <property type="term" value="P:mitotic sister chromatid segregation"/>
    <property type="evidence" value="ECO:0007669"/>
    <property type="project" value="TreeGrafter"/>
</dbReference>
<evidence type="ECO:0000259" key="1">
    <source>
        <dbReference type="Pfam" id="PF10493"/>
    </source>
</evidence>
<feature type="domain" description="RZZ complex subunit KNTC1/ROD C-terminal" evidence="1">
    <location>
        <begin position="1118"/>
        <end position="1636"/>
    </location>
</feature>
<dbReference type="OrthoDB" id="343783at2759"/>
<dbReference type="InterPro" id="IPR055402">
    <property type="entry name" value="KNTC1_N"/>
</dbReference>